<proteinExistence type="predicted"/>
<dbReference type="Proteomes" id="UP000683438">
    <property type="component" value="Segment"/>
</dbReference>
<evidence type="ECO:0000256" key="1">
    <source>
        <dbReference type="SAM" id="MobiDB-lite"/>
    </source>
</evidence>
<name>A0A8F2E4H2_9CAUD</name>
<feature type="compositionally biased region" description="Basic and acidic residues" evidence="1">
    <location>
        <begin position="181"/>
        <end position="190"/>
    </location>
</feature>
<sequence length="190" mass="21602">MTETDQANSWGAWLATKLDEREWRQADLVRESGGLIKRDRASKWLSGNERPSHRLAIVVANTLDLPHEEALEAAGFTAESSKREKDLDEALAQIDRQFGAGGTMTLAHRQERTPSLTRLELFRELDQHPDYLILQYLAERALRSRYRTDVGQPAGDVGDSADDVEERERQQAEYARAARARSRDRGEDLL</sequence>
<evidence type="ECO:0000313" key="2">
    <source>
        <dbReference type="EMBL" id="QWT28853.1"/>
    </source>
</evidence>
<accession>A0A8F2E4H2</accession>
<evidence type="ECO:0000313" key="3">
    <source>
        <dbReference type="Proteomes" id="UP000683438"/>
    </source>
</evidence>
<dbReference type="EMBL" id="MW073100">
    <property type="protein sequence ID" value="QWT28853.1"/>
    <property type="molecule type" value="Genomic_DNA"/>
</dbReference>
<organism evidence="2 3">
    <name type="scientific">Microbacterium phage vB_MoxS-R1</name>
    <dbReference type="NCBI Taxonomy" id="2848881"/>
    <lineage>
        <taxon>Viruses</taxon>
        <taxon>Duplodnaviria</taxon>
        <taxon>Heunggongvirae</taxon>
        <taxon>Uroviricota</taxon>
        <taxon>Caudoviricetes</taxon>
        <taxon>Syrbvirus</taxon>
        <taxon>Syrbvirus R1</taxon>
    </lineage>
</organism>
<protein>
    <submittedName>
        <fullName evidence="2">Transcriptional regulator</fullName>
    </submittedName>
</protein>
<gene>
    <name evidence="2" type="ORF">vBMoxSR1_gp3</name>
</gene>
<reference evidence="2" key="1">
    <citation type="submission" date="2020-10" db="EMBL/GenBank/DDBJ databases">
        <title>Complete genome sequence of vB_MoxS-R1, a novel marine prophage inducted from Microbacterium.</title>
        <authorList>
            <person name="Zheng H."/>
            <person name="Liu B."/>
            <person name="Xu Y."/>
            <person name="Chen F."/>
        </authorList>
    </citation>
    <scope>NUCLEOTIDE SEQUENCE</scope>
</reference>
<keyword evidence="3" id="KW-1185">Reference proteome</keyword>
<feature type="region of interest" description="Disordered" evidence="1">
    <location>
        <begin position="149"/>
        <end position="190"/>
    </location>
</feature>